<evidence type="ECO:0000256" key="9">
    <source>
        <dbReference type="ARBA" id="ARBA00022840"/>
    </source>
</evidence>
<comment type="catalytic activity">
    <reaction evidence="1">
        <text>5-(2-hydroxyethyl)-4-methylthiazole + ATP = 4-methyl-5-(2-phosphooxyethyl)-thiazole + ADP + H(+)</text>
        <dbReference type="Rhea" id="RHEA:24212"/>
        <dbReference type="ChEBI" id="CHEBI:15378"/>
        <dbReference type="ChEBI" id="CHEBI:17957"/>
        <dbReference type="ChEBI" id="CHEBI:30616"/>
        <dbReference type="ChEBI" id="CHEBI:58296"/>
        <dbReference type="ChEBI" id="CHEBI:456216"/>
        <dbReference type="EC" id="2.7.1.50"/>
    </reaction>
</comment>
<keyword evidence="7" id="KW-0547">Nucleotide-binding</keyword>
<dbReference type="InterPro" id="IPR013785">
    <property type="entry name" value="Aldolase_TIM"/>
</dbReference>
<feature type="domain" description="Thiamine phosphate synthase/TenI" evidence="15">
    <location>
        <begin position="22"/>
        <end position="173"/>
    </location>
</feature>
<dbReference type="Gene3D" id="3.20.20.70">
    <property type="entry name" value="Aldolase class I"/>
    <property type="match status" value="1"/>
</dbReference>
<dbReference type="NCBIfam" id="NF006830">
    <property type="entry name" value="PRK09355.1"/>
    <property type="match status" value="1"/>
</dbReference>
<dbReference type="SUPFAM" id="SSF53613">
    <property type="entry name" value="Ribokinase-like"/>
    <property type="match status" value="1"/>
</dbReference>
<dbReference type="GO" id="GO:0009228">
    <property type="term" value="P:thiamine biosynthetic process"/>
    <property type="evidence" value="ECO:0007669"/>
    <property type="project" value="UniProtKB-KW"/>
</dbReference>
<dbReference type="CDD" id="cd00564">
    <property type="entry name" value="TMP_TenI"/>
    <property type="match status" value="1"/>
</dbReference>
<dbReference type="GO" id="GO:0005524">
    <property type="term" value="F:ATP binding"/>
    <property type="evidence" value="ECO:0007669"/>
    <property type="project" value="UniProtKB-KW"/>
</dbReference>
<dbReference type="InterPro" id="IPR034291">
    <property type="entry name" value="TMP_synthase"/>
</dbReference>
<protein>
    <recommendedName>
        <fullName evidence="15">Thiamine phosphate synthase/TenI domain-containing protein</fullName>
    </recommendedName>
</protein>
<dbReference type="Pfam" id="PF02110">
    <property type="entry name" value="HK"/>
    <property type="match status" value="1"/>
</dbReference>
<dbReference type="InterPro" id="IPR036206">
    <property type="entry name" value="ThiamineP_synth_sf"/>
</dbReference>
<dbReference type="InterPro" id="IPR029056">
    <property type="entry name" value="Ribokinase-like"/>
</dbReference>
<dbReference type="PRINTS" id="PR01099">
    <property type="entry name" value="HYETHTZKNASE"/>
</dbReference>
<evidence type="ECO:0000256" key="5">
    <source>
        <dbReference type="ARBA" id="ARBA00022679"/>
    </source>
</evidence>
<keyword evidence="6" id="KW-0479">Metal-binding</keyword>
<keyword evidence="9" id="KW-0067">ATP-binding</keyword>
<keyword evidence="17" id="KW-1185">Reference proteome</keyword>
<evidence type="ECO:0000256" key="6">
    <source>
        <dbReference type="ARBA" id="ARBA00022723"/>
    </source>
</evidence>
<dbReference type="NCBIfam" id="TIGR00693">
    <property type="entry name" value="thiE"/>
    <property type="match status" value="1"/>
</dbReference>
<comment type="caution">
    <text evidence="16">The sequence shown here is derived from an EMBL/GenBank/DDBJ whole genome shotgun (WGS) entry which is preliminary data.</text>
</comment>
<keyword evidence="10" id="KW-0460">Magnesium</keyword>
<dbReference type="PANTHER" id="PTHR20857">
    <property type="entry name" value="THIAMINE-PHOSPHATE PYROPHOSPHORYLASE"/>
    <property type="match status" value="1"/>
</dbReference>
<keyword evidence="5" id="KW-0808">Transferase</keyword>
<dbReference type="Proteomes" id="UP001050691">
    <property type="component" value="Unassembled WGS sequence"/>
</dbReference>
<evidence type="ECO:0000313" key="16">
    <source>
        <dbReference type="EMBL" id="GJJ06485.1"/>
    </source>
</evidence>
<evidence type="ECO:0000256" key="7">
    <source>
        <dbReference type="ARBA" id="ARBA00022741"/>
    </source>
</evidence>
<evidence type="ECO:0000256" key="4">
    <source>
        <dbReference type="ARBA" id="ARBA00005165"/>
    </source>
</evidence>
<sequence>MTRAIDYSLYLVTGRELLPPGKAIKGGVTVVQVREKNIDTKEFLQIALETKQLCRKYDVPLIINDRIDIALAIHADGVHLGQSDMPIAIARQLLPQGTIIGTSVNTIEEAKKAKADGVDYIGIGAVWTTSSKKLTAPVLGVRGVGPILEVLKDTEIRAVAIGGIKITNALRALHGAIAPSDYRYLDGLAVVSEVVASPKPFETARELSHIIKSFKSFKLPPVFSFHSAKCSVDSFVSKAGKLLESVRALSPLVHQLQEITNIVVSTQSANATLALGASPIMSNASEEMSDLSKIIGGLLINIGTITNKECMLLAVVFDPVAVGATAHRKSATEEFLNEFQPTVIKGNAGEIGALVGSLEAKSRGVDSIGPGFANPAEIVRRLARRERCIVLLTGETDWISDGDVVIKVANGHCYLSSITGSGCMLGTCVATFCAAASLSAPPSESLDRLLVGGDMLIATLGGLLALTVASELAGERPDVKGTGTFLPALIDALFHLTPEQITERAKVEIVI</sequence>
<dbReference type="PANTHER" id="PTHR20857:SF23">
    <property type="entry name" value="THIAMINE BIOSYNTHETIC BIFUNCTIONAL ENZYME"/>
    <property type="match status" value="1"/>
</dbReference>
<evidence type="ECO:0000256" key="2">
    <source>
        <dbReference type="ARBA" id="ARBA00001946"/>
    </source>
</evidence>
<dbReference type="Pfam" id="PF02581">
    <property type="entry name" value="TMP-TENI"/>
    <property type="match status" value="1"/>
</dbReference>
<dbReference type="GO" id="GO:0000287">
    <property type="term" value="F:magnesium ion binding"/>
    <property type="evidence" value="ECO:0007669"/>
    <property type="project" value="InterPro"/>
</dbReference>
<evidence type="ECO:0000256" key="11">
    <source>
        <dbReference type="ARBA" id="ARBA00022977"/>
    </source>
</evidence>
<comment type="cofactor">
    <cofactor evidence="2">
        <name>Mg(2+)</name>
        <dbReference type="ChEBI" id="CHEBI:18420"/>
    </cofactor>
</comment>
<evidence type="ECO:0000256" key="8">
    <source>
        <dbReference type="ARBA" id="ARBA00022777"/>
    </source>
</evidence>
<dbReference type="InterPro" id="IPR022998">
    <property type="entry name" value="ThiamineP_synth_TenI"/>
</dbReference>
<evidence type="ECO:0000256" key="14">
    <source>
        <dbReference type="ARBA" id="ARBA00047883"/>
    </source>
</evidence>
<dbReference type="GO" id="GO:0005737">
    <property type="term" value="C:cytoplasm"/>
    <property type="evidence" value="ECO:0007669"/>
    <property type="project" value="TreeGrafter"/>
</dbReference>
<comment type="pathway">
    <text evidence="3">Cofactor biosynthesis; thiamine diphosphate biosynthesis; 4-methyl-5-(2-phosphoethyl)-thiazole from 5-(2-hydroxyethyl)-4-methylthiazole: step 1/1.</text>
</comment>
<dbReference type="GO" id="GO:0004789">
    <property type="term" value="F:thiamine-phosphate diphosphorylase activity"/>
    <property type="evidence" value="ECO:0007669"/>
    <property type="project" value="UniProtKB-EC"/>
</dbReference>
<evidence type="ECO:0000256" key="3">
    <source>
        <dbReference type="ARBA" id="ARBA00004868"/>
    </source>
</evidence>
<comment type="catalytic activity">
    <reaction evidence="12">
        <text>4-methyl-5-(2-phosphooxyethyl)-thiazole + 4-amino-2-methyl-5-(diphosphooxymethyl)pyrimidine + H(+) = thiamine phosphate + diphosphate</text>
        <dbReference type="Rhea" id="RHEA:22328"/>
        <dbReference type="ChEBI" id="CHEBI:15378"/>
        <dbReference type="ChEBI" id="CHEBI:33019"/>
        <dbReference type="ChEBI" id="CHEBI:37575"/>
        <dbReference type="ChEBI" id="CHEBI:57841"/>
        <dbReference type="ChEBI" id="CHEBI:58296"/>
        <dbReference type="EC" id="2.5.1.3"/>
    </reaction>
</comment>
<dbReference type="HAMAP" id="MF_00228">
    <property type="entry name" value="Thz_kinase"/>
    <property type="match status" value="1"/>
</dbReference>
<evidence type="ECO:0000256" key="10">
    <source>
        <dbReference type="ARBA" id="ARBA00022842"/>
    </source>
</evidence>
<evidence type="ECO:0000256" key="1">
    <source>
        <dbReference type="ARBA" id="ARBA00001771"/>
    </source>
</evidence>
<reference evidence="16" key="1">
    <citation type="submission" date="2021-10" db="EMBL/GenBank/DDBJ databases">
        <title>De novo Genome Assembly of Clathrus columnatus (Basidiomycota, Fungi) Using Illumina and Nanopore Sequence Data.</title>
        <authorList>
            <person name="Ogiso-Tanaka E."/>
            <person name="Itagaki H."/>
            <person name="Hosoya T."/>
            <person name="Hosaka K."/>
        </authorList>
    </citation>
    <scope>NUCLEOTIDE SEQUENCE</scope>
    <source>
        <strain evidence="16">MO-923</strain>
    </source>
</reference>
<comment type="catalytic activity">
    <reaction evidence="13">
        <text>2-(2-carboxy-4-methylthiazol-5-yl)ethyl phosphate + 4-amino-2-methyl-5-(diphosphooxymethyl)pyrimidine + 2 H(+) = thiamine phosphate + CO2 + diphosphate</text>
        <dbReference type="Rhea" id="RHEA:47848"/>
        <dbReference type="ChEBI" id="CHEBI:15378"/>
        <dbReference type="ChEBI" id="CHEBI:16526"/>
        <dbReference type="ChEBI" id="CHEBI:33019"/>
        <dbReference type="ChEBI" id="CHEBI:37575"/>
        <dbReference type="ChEBI" id="CHEBI:57841"/>
        <dbReference type="ChEBI" id="CHEBI:62890"/>
        <dbReference type="EC" id="2.5.1.3"/>
    </reaction>
</comment>
<dbReference type="CDD" id="cd01170">
    <property type="entry name" value="THZ_kinase"/>
    <property type="match status" value="1"/>
</dbReference>
<evidence type="ECO:0000259" key="15">
    <source>
        <dbReference type="Pfam" id="PF02581"/>
    </source>
</evidence>
<accession>A0AAV5A0E4</accession>
<keyword evidence="8" id="KW-0418">Kinase</keyword>
<dbReference type="GO" id="GO:0004417">
    <property type="term" value="F:hydroxyethylthiazole kinase activity"/>
    <property type="evidence" value="ECO:0007669"/>
    <property type="project" value="UniProtKB-EC"/>
</dbReference>
<dbReference type="HAMAP" id="MF_00097">
    <property type="entry name" value="TMP_synthase"/>
    <property type="match status" value="1"/>
</dbReference>
<dbReference type="EMBL" id="BPWL01000001">
    <property type="protein sequence ID" value="GJJ06485.1"/>
    <property type="molecule type" value="Genomic_DNA"/>
</dbReference>
<dbReference type="InterPro" id="IPR000417">
    <property type="entry name" value="Hyethyz_kinase"/>
</dbReference>
<gene>
    <name evidence="16" type="ORF">Clacol_000677</name>
</gene>
<proteinExistence type="inferred from homology"/>
<dbReference type="Gene3D" id="3.40.1190.20">
    <property type="match status" value="1"/>
</dbReference>
<comment type="pathway">
    <text evidence="4">Cofactor biosynthesis; thiamine diphosphate biosynthesis; thiamine phosphate from 4-amino-2-methyl-5-diphosphomethylpyrimidine and 4-methyl-5-(2-phosphoethyl)-thiazole: step 1/1.</text>
</comment>
<dbReference type="SUPFAM" id="SSF51391">
    <property type="entry name" value="Thiamin phosphate synthase"/>
    <property type="match status" value="1"/>
</dbReference>
<name>A0AAV5A0E4_9AGAM</name>
<evidence type="ECO:0000256" key="12">
    <source>
        <dbReference type="ARBA" id="ARBA00047334"/>
    </source>
</evidence>
<dbReference type="AlphaFoldDB" id="A0AAV5A0E4"/>
<keyword evidence="11" id="KW-0784">Thiamine biosynthesis</keyword>
<evidence type="ECO:0000256" key="13">
    <source>
        <dbReference type="ARBA" id="ARBA00047851"/>
    </source>
</evidence>
<organism evidence="16 17">
    <name type="scientific">Clathrus columnatus</name>
    <dbReference type="NCBI Taxonomy" id="1419009"/>
    <lineage>
        <taxon>Eukaryota</taxon>
        <taxon>Fungi</taxon>
        <taxon>Dikarya</taxon>
        <taxon>Basidiomycota</taxon>
        <taxon>Agaricomycotina</taxon>
        <taxon>Agaricomycetes</taxon>
        <taxon>Phallomycetidae</taxon>
        <taxon>Phallales</taxon>
        <taxon>Clathraceae</taxon>
        <taxon>Clathrus</taxon>
    </lineage>
</organism>
<evidence type="ECO:0000313" key="17">
    <source>
        <dbReference type="Proteomes" id="UP001050691"/>
    </source>
</evidence>
<comment type="catalytic activity">
    <reaction evidence="14">
        <text>2-[(2R,5Z)-2-carboxy-4-methylthiazol-5(2H)-ylidene]ethyl phosphate + 4-amino-2-methyl-5-(diphosphooxymethyl)pyrimidine + 2 H(+) = thiamine phosphate + CO2 + diphosphate</text>
        <dbReference type="Rhea" id="RHEA:47844"/>
        <dbReference type="ChEBI" id="CHEBI:15378"/>
        <dbReference type="ChEBI" id="CHEBI:16526"/>
        <dbReference type="ChEBI" id="CHEBI:33019"/>
        <dbReference type="ChEBI" id="CHEBI:37575"/>
        <dbReference type="ChEBI" id="CHEBI:57841"/>
        <dbReference type="ChEBI" id="CHEBI:62899"/>
        <dbReference type="EC" id="2.5.1.3"/>
    </reaction>
</comment>